<evidence type="ECO:0000313" key="6">
    <source>
        <dbReference type="EMBL" id="GBF32569.1"/>
    </source>
</evidence>
<evidence type="ECO:0000259" key="4">
    <source>
        <dbReference type="Pfam" id="PF00206"/>
    </source>
</evidence>
<keyword evidence="7" id="KW-1185">Reference proteome</keyword>
<feature type="domain" description="Fumarase C C-terminal" evidence="5">
    <location>
        <begin position="405"/>
        <end position="457"/>
    </location>
</feature>
<dbReference type="PRINTS" id="PR00149">
    <property type="entry name" value="FUMRATELYASE"/>
</dbReference>
<dbReference type="PRINTS" id="PR00145">
    <property type="entry name" value="ARGSUCLYASE"/>
</dbReference>
<gene>
    <name evidence="6" type="ORF">DCCM_0765</name>
</gene>
<dbReference type="Pfam" id="PF10415">
    <property type="entry name" value="FumaraseC_C"/>
    <property type="match status" value="1"/>
</dbReference>
<dbReference type="FunFam" id="1.20.200.10:FF:000001">
    <property type="entry name" value="Fumarate hydratase, mitochondrial"/>
    <property type="match status" value="1"/>
</dbReference>
<organism evidence="6 7">
    <name type="scientific">Desulfocucumis palustris</name>
    <dbReference type="NCBI Taxonomy" id="1898651"/>
    <lineage>
        <taxon>Bacteria</taxon>
        <taxon>Bacillati</taxon>
        <taxon>Bacillota</taxon>
        <taxon>Clostridia</taxon>
        <taxon>Eubacteriales</taxon>
        <taxon>Desulfocucumaceae</taxon>
        <taxon>Desulfocucumis</taxon>
    </lineage>
</organism>
<dbReference type="InterPro" id="IPR022761">
    <property type="entry name" value="Fumarate_lyase_N"/>
</dbReference>
<feature type="domain" description="Fumarate lyase N-terminal" evidence="4">
    <location>
        <begin position="13"/>
        <end position="339"/>
    </location>
</feature>
<dbReference type="InterPro" id="IPR020557">
    <property type="entry name" value="Fumarate_lyase_CS"/>
</dbReference>
<dbReference type="GO" id="GO:0008652">
    <property type="term" value="P:amino acid biosynthetic process"/>
    <property type="evidence" value="ECO:0007669"/>
    <property type="project" value="UniProtKB-KW"/>
</dbReference>
<dbReference type="Proteomes" id="UP000239549">
    <property type="component" value="Unassembled WGS sequence"/>
</dbReference>
<dbReference type="GO" id="GO:0006531">
    <property type="term" value="P:aspartate metabolic process"/>
    <property type="evidence" value="ECO:0007669"/>
    <property type="project" value="TreeGrafter"/>
</dbReference>
<evidence type="ECO:0000259" key="5">
    <source>
        <dbReference type="Pfam" id="PF10415"/>
    </source>
</evidence>
<dbReference type="Gene3D" id="1.20.200.10">
    <property type="entry name" value="Fumarase/aspartase (Central domain)"/>
    <property type="match status" value="1"/>
</dbReference>
<dbReference type="Gene3D" id="1.10.40.30">
    <property type="entry name" value="Fumarase/aspartase (C-terminal domain)"/>
    <property type="match status" value="1"/>
</dbReference>
<evidence type="ECO:0000256" key="2">
    <source>
        <dbReference type="ARBA" id="ARBA00023239"/>
    </source>
</evidence>
<dbReference type="GO" id="GO:0006099">
    <property type="term" value="P:tricarboxylic acid cycle"/>
    <property type="evidence" value="ECO:0007669"/>
    <property type="project" value="InterPro"/>
</dbReference>
<keyword evidence="2 6" id="KW-0456">Lyase</keyword>
<dbReference type="InterPro" id="IPR000362">
    <property type="entry name" value="Fumarate_lyase_fam"/>
</dbReference>
<accession>A0A2L2X8M4</accession>
<feature type="region of interest" description="Disordered" evidence="3">
    <location>
        <begin position="454"/>
        <end position="475"/>
    </location>
</feature>
<proteinExistence type="predicted"/>
<dbReference type="RefSeq" id="WP_104371072.1">
    <property type="nucleotide sequence ID" value="NZ_BFAV01000042.1"/>
</dbReference>
<dbReference type="OrthoDB" id="9802809at2"/>
<dbReference type="GO" id="GO:0008797">
    <property type="term" value="F:aspartate ammonia-lyase activity"/>
    <property type="evidence" value="ECO:0007669"/>
    <property type="project" value="TreeGrafter"/>
</dbReference>
<dbReference type="InterPro" id="IPR008948">
    <property type="entry name" value="L-Aspartase-like"/>
</dbReference>
<dbReference type="PANTHER" id="PTHR42696:SF2">
    <property type="entry name" value="ASPARTATE AMMONIA-LYASE"/>
    <property type="match status" value="1"/>
</dbReference>
<protein>
    <submittedName>
        <fullName evidence="6">Aspartate ammonia-lyase</fullName>
    </submittedName>
</protein>
<dbReference type="InterPro" id="IPR051546">
    <property type="entry name" value="Aspartate_Ammonia-Lyase"/>
</dbReference>
<dbReference type="PROSITE" id="PS00163">
    <property type="entry name" value="FUMARATE_LYASES"/>
    <property type="match status" value="1"/>
</dbReference>
<dbReference type="SUPFAM" id="SSF48557">
    <property type="entry name" value="L-aspartase-like"/>
    <property type="match status" value="1"/>
</dbReference>
<evidence type="ECO:0000313" key="7">
    <source>
        <dbReference type="Proteomes" id="UP000239549"/>
    </source>
</evidence>
<dbReference type="EMBL" id="BFAV01000042">
    <property type="protein sequence ID" value="GBF32569.1"/>
    <property type="molecule type" value="Genomic_DNA"/>
</dbReference>
<dbReference type="PANTHER" id="PTHR42696">
    <property type="entry name" value="ASPARTATE AMMONIA-LYASE"/>
    <property type="match status" value="1"/>
</dbReference>
<dbReference type="CDD" id="cd01357">
    <property type="entry name" value="Aspartase"/>
    <property type="match status" value="1"/>
</dbReference>
<dbReference type="FunFam" id="1.10.275.10:FF:000001">
    <property type="entry name" value="Fumarate hydratase, mitochondrial"/>
    <property type="match status" value="1"/>
</dbReference>
<dbReference type="AlphaFoldDB" id="A0A2L2X8M4"/>
<dbReference type="Gene3D" id="1.10.275.10">
    <property type="entry name" value="Fumarase/aspartase (N-terminal domain)"/>
    <property type="match status" value="1"/>
</dbReference>
<comment type="caution">
    <text evidence="6">The sequence shown here is derived from an EMBL/GenBank/DDBJ whole genome shotgun (WGS) entry which is preliminary data.</text>
</comment>
<sequence length="487" mass="51794">MYRTEQDLLGFLDIPAEAYYGIHTARSRENFNITGIPVDREIIMSLALVKRAAALANMELGRLEGDKGGAIARAAAEVAEGNFMEQFSLDSIQGGAGTSINMNVNEVIANRAIELLGGQKGDYGIVSPNDHVNMAQSTNDVLPTAIHIALLNKTERLADSLGGLIEALGRKAEEFDGVVKTGRTHLQDAVPIRLGQEFSAYSAVMKRSLNRVTAAAGGLREINLGATAVGTGLNAGRRFSGLALEHLCAITGHRLFRAVDLVDATQNQDVLLELSGALRELAVMLSKIAGDLRLMSSGPRCGFGEMTLPEVQAGSSIMPGKINPVIPETVNQVCFQVLGNDLAVSLAMQAGQLELNVMSPVTVYNLVNSLHLLTNAIAAFDRRCVRGIKANAGRCGQLVEKSLGLLTALVPRIGYKEACSAAREAGERGDSPVEVLLRRNLLTREELAELLSPLGMTTPGGVEGDGGSLPAQPAEFQNIRHNSEVVK</sequence>
<evidence type="ECO:0000256" key="1">
    <source>
        <dbReference type="ARBA" id="ARBA00022605"/>
    </source>
</evidence>
<dbReference type="InterPro" id="IPR018951">
    <property type="entry name" value="Fumarase_C_C"/>
</dbReference>
<name>A0A2L2X8M4_9FIRM</name>
<reference evidence="7" key="1">
    <citation type="submission" date="2018-02" db="EMBL/GenBank/DDBJ databases">
        <title>Genome sequence of Desulfocucumis palustris strain NAW-5.</title>
        <authorList>
            <person name="Watanabe M."/>
            <person name="Kojima H."/>
            <person name="Fukui M."/>
        </authorList>
    </citation>
    <scope>NUCLEOTIDE SEQUENCE [LARGE SCALE GENOMIC DNA]</scope>
    <source>
        <strain evidence="7">NAW-5</strain>
    </source>
</reference>
<evidence type="ECO:0000256" key="3">
    <source>
        <dbReference type="SAM" id="MobiDB-lite"/>
    </source>
</evidence>
<dbReference type="Pfam" id="PF00206">
    <property type="entry name" value="Lyase_1"/>
    <property type="match status" value="1"/>
</dbReference>
<dbReference type="InterPro" id="IPR024083">
    <property type="entry name" value="Fumarase/histidase_N"/>
</dbReference>
<keyword evidence="1" id="KW-0028">Amino-acid biosynthesis</keyword>
<dbReference type="NCBIfam" id="NF008909">
    <property type="entry name" value="PRK12273.1"/>
    <property type="match status" value="1"/>
</dbReference>
<dbReference type="GO" id="GO:0005829">
    <property type="term" value="C:cytosol"/>
    <property type="evidence" value="ECO:0007669"/>
    <property type="project" value="TreeGrafter"/>
</dbReference>